<dbReference type="InterPro" id="IPR019285">
    <property type="entry name" value="DUF2336"/>
</dbReference>
<dbReference type="SUPFAM" id="SSF48371">
    <property type="entry name" value="ARM repeat"/>
    <property type="match status" value="1"/>
</dbReference>
<comment type="caution">
    <text evidence="1">The sequence shown here is derived from an EMBL/GenBank/DDBJ whole genome shotgun (WGS) entry which is preliminary data.</text>
</comment>
<dbReference type="RefSeq" id="WP_274942647.1">
    <property type="nucleotide sequence ID" value="NZ_JANWOI010000001.1"/>
</dbReference>
<accession>A0A9X3Z6A9</accession>
<evidence type="ECO:0000313" key="1">
    <source>
        <dbReference type="EMBL" id="MDA5192946.1"/>
    </source>
</evidence>
<dbReference type="AlphaFoldDB" id="A0A9X3Z6A9"/>
<dbReference type="InterPro" id="IPR011989">
    <property type="entry name" value="ARM-like"/>
</dbReference>
<keyword evidence="2" id="KW-1185">Reference proteome</keyword>
<protein>
    <submittedName>
        <fullName evidence="1">DUF2336 domain-containing protein</fullName>
    </submittedName>
</protein>
<gene>
    <name evidence="1" type="ORF">NYP16_03100</name>
</gene>
<dbReference type="Proteomes" id="UP001141619">
    <property type="component" value="Unassembled WGS sequence"/>
</dbReference>
<reference evidence="1" key="1">
    <citation type="submission" date="2022-08" db="EMBL/GenBank/DDBJ databases">
        <authorList>
            <person name="Vandamme P."/>
            <person name="Hettiarachchi A."/>
            <person name="Peeters C."/>
            <person name="Cnockaert M."/>
            <person name="Carlier A."/>
        </authorList>
    </citation>
    <scope>NUCLEOTIDE SEQUENCE</scope>
    <source>
        <strain evidence="1">LMG 31809</strain>
    </source>
</reference>
<organism evidence="1 2">
    <name type="scientific">Govanella unica</name>
    <dbReference type="NCBI Taxonomy" id="2975056"/>
    <lineage>
        <taxon>Bacteria</taxon>
        <taxon>Pseudomonadati</taxon>
        <taxon>Pseudomonadota</taxon>
        <taxon>Alphaproteobacteria</taxon>
        <taxon>Emcibacterales</taxon>
        <taxon>Govanellaceae</taxon>
        <taxon>Govanella</taxon>
    </lineage>
</organism>
<dbReference type="Pfam" id="PF10098">
    <property type="entry name" value="DUF2336"/>
    <property type="match status" value="1"/>
</dbReference>
<dbReference type="Gene3D" id="1.25.10.10">
    <property type="entry name" value="Leucine-rich Repeat Variant"/>
    <property type="match status" value="1"/>
</dbReference>
<sequence>MLKPLRNLLELWTPRSLPEDLSYEGARQVLEGREQSNLQALAARTDIQPEILYYLATHSAPDVRQAVAGNPATPHKANQLLVTDHVDEVRAELARKIARLLPDSDDAERTLLRDRTIELLEQLALDQAPKIRQILAEELKASTTAPKALIRCLARDPELAVAAPVLEYSPLLSDEDLKEIIAFSSVKGALSAIARRGLVSESVVEGIAAALDVPAVAALLANPQADIREDTLNFIIDNAAAIEDWHAPLVLRPNLSLRLMRRIAGFVASSLIEVMVRAQDIAPEDGAVLLNRVRERIQSEPLGAEDKLQVQATVTDLFVRGAIDEKFIIDAIDGQRRDALCQALALLADLAAPDVDKIFESRNARRIVALAWRAQLSMRTAFRLQAEVAHVPHRQLVNARDGVDYPLSPAQMAALMEPFQR</sequence>
<dbReference type="InterPro" id="IPR016024">
    <property type="entry name" value="ARM-type_fold"/>
</dbReference>
<reference evidence="1" key="2">
    <citation type="journal article" date="2023" name="Syst. Appl. Microbiol.">
        <title>Govania unica gen. nov., sp. nov., a rare biosphere bacterium that represents a novel family in the class Alphaproteobacteria.</title>
        <authorList>
            <person name="Vandamme P."/>
            <person name="Peeters C."/>
            <person name="Hettiarachchi A."/>
            <person name="Cnockaert M."/>
            <person name="Carlier A."/>
        </authorList>
    </citation>
    <scope>NUCLEOTIDE SEQUENCE</scope>
    <source>
        <strain evidence="1">LMG 31809</strain>
    </source>
</reference>
<name>A0A9X3Z6A9_9PROT</name>
<evidence type="ECO:0000313" key="2">
    <source>
        <dbReference type="Proteomes" id="UP001141619"/>
    </source>
</evidence>
<proteinExistence type="predicted"/>
<dbReference type="EMBL" id="JANWOI010000001">
    <property type="protein sequence ID" value="MDA5192946.1"/>
    <property type="molecule type" value="Genomic_DNA"/>
</dbReference>